<dbReference type="GO" id="GO:0005634">
    <property type="term" value="C:nucleus"/>
    <property type="evidence" value="ECO:0007669"/>
    <property type="project" value="TreeGrafter"/>
</dbReference>
<evidence type="ECO:0000256" key="1">
    <source>
        <dbReference type="ARBA" id="ARBA00010098"/>
    </source>
</evidence>
<organism evidence="3 4">
    <name type="scientific">Cetraspora pellucida</name>
    <dbReference type="NCBI Taxonomy" id="1433469"/>
    <lineage>
        <taxon>Eukaryota</taxon>
        <taxon>Fungi</taxon>
        <taxon>Fungi incertae sedis</taxon>
        <taxon>Mucoromycota</taxon>
        <taxon>Glomeromycotina</taxon>
        <taxon>Glomeromycetes</taxon>
        <taxon>Diversisporales</taxon>
        <taxon>Gigasporaceae</taxon>
        <taxon>Cetraspora</taxon>
    </lineage>
</organism>
<dbReference type="EMBL" id="CAJVQA010000534">
    <property type="protein sequence ID" value="CAG8479666.1"/>
    <property type="molecule type" value="Genomic_DNA"/>
</dbReference>
<name>A0A9N8Z6J0_9GLOM</name>
<gene>
    <name evidence="3" type="ORF">CPELLU_LOCUS1460</name>
</gene>
<keyword evidence="4" id="KW-1185">Reference proteome</keyword>
<feature type="compositionally biased region" description="Low complexity" evidence="2">
    <location>
        <begin position="280"/>
        <end position="291"/>
    </location>
</feature>
<reference evidence="3" key="1">
    <citation type="submission" date="2021-06" db="EMBL/GenBank/DDBJ databases">
        <authorList>
            <person name="Kallberg Y."/>
            <person name="Tangrot J."/>
            <person name="Rosling A."/>
        </authorList>
    </citation>
    <scope>NUCLEOTIDE SEQUENCE</scope>
    <source>
        <strain evidence="3">FL966</strain>
    </source>
</reference>
<dbReference type="PANTHER" id="PTHR12790:SF0">
    <property type="entry name" value="RNA POLYMERASE I-SPECIFIC TRANSCRIPTION INITIATION FACTOR RRN3-RELATED"/>
    <property type="match status" value="1"/>
</dbReference>
<dbReference type="AlphaFoldDB" id="A0A9N8Z6J0"/>
<sequence>MPVTKIDNNKLSNYGNKIVNKCSSNDSPNNKSKVNLNGCLNNIDTDTIRFKQEFTIMCTVTFKAITEKNKGDSTKYNELVDEISRNNFHDAPGARKLRLWIMTFSRATSLLDESCGALVNAILKLDWTGHDNNLVVIYVMFLANLISSHSDYMPKVLGMLVDHFVFRVDKNGTIPSNLENIHGKVHYALKNIFSIVPSGTEELLGILSRGFPHKSESLPAQVTYLKNLLQLLEYIPCLQVQILELIFDRIIELDTEVQGKIDEIEDMEDTSTKYELSLHSDQGSQSSCTSSVHGKSRFNSPTNSYNGDFDYGSDEEILDIEDSAPSIVALDIGEMIEKLDCMIKLVFDYLKWIFDKGTKDERDDLFDILLTIFEENILYTFKSRYIQFIIFWYVSLDKSYPRQFLSLLLNKILSDKEPEIIREATSQYIGSFVGRANYLSSTEIRLCIQALLLWTERYIESHEPTLQLPDPQKHMTFYSIVQTLMYIFCFRWKDLREVTGGIPRWCYEVVGYHKVINSWFRPLQVCSRNTSDMFQAIVEALQFMNFEKQYSKRFGIIERGILNISEYFPFDPFRLKTSQSFINPIYRDWAGMPDKNQVAMEE</sequence>
<dbReference type="PANTHER" id="PTHR12790">
    <property type="entry name" value="TRANSCRIPTION INITIATION FACTOR IA RRN3"/>
    <property type="match status" value="1"/>
</dbReference>
<evidence type="ECO:0000313" key="4">
    <source>
        <dbReference type="Proteomes" id="UP000789759"/>
    </source>
</evidence>
<comment type="caution">
    <text evidence="3">The sequence shown here is derived from an EMBL/GenBank/DDBJ whole genome shotgun (WGS) entry which is preliminary data.</text>
</comment>
<accession>A0A9N8Z6J0</accession>
<proteinExistence type="inferred from homology"/>
<feature type="region of interest" description="Disordered" evidence="2">
    <location>
        <begin position="279"/>
        <end position="299"/>
    </location>
</feature>
<evidence type="ECO:0000256" key="2">
    <source>
        <dbReference type="SAM" id="MobiDB-lite"/>
    </source>
</evidence>
<dbReference type="OrthoDB" id="26970at2759"/>
<protein>
    <submittedName>
        <fullName evidence="3">23819_t:CDS:1</fullName>
    </submittedName>
</protein>
<dbReference type="InterPro" id="IPR007991">
    <property type="entry name" value="RNA_pol_I_trans_ini_fac_RRN3"/>
</dbReference>
<dbReference type="GO" id="GO:0006361">
    <property type="term" value="P:transcription initiation at RNA polymerase I promoter"/>
    <property type="evidence" value="ECO:0007669"/>
    <property type="project" value="InterPro"/>
</dbReference>
<comment type="similarity">
    <text evidence="1">Belongs to the RRN3 family.</text>
</comment>
<dbReference type="Pfam" id="PF05327">
    <property type="entry name" value="RRN3"/>
    <property type="match status" value="1"/>
</dbReference>
<dbReference type="GO" id="GO:0001042">
    <property type="term" value="F:RNA polymerase I core binding"/>
    <property type="evidence" value="ECO:0007669"/>
    <property type="project" value="TreeGrafter"/>
</dbReference>
<evidence type="ECO:0000313" key="3">
    <source>
        <dbReference type="EMBL" id="CAG8479666.1"/>
    </source>
</evidence>
<dbReference type="Proteomes" id="UP000789759">
    <property type="component" value="Unassembled WGS sequence"/>
</dbReference>
<dbReference type="GO" id="GO:0001181">
    <property type="term" value="F:RNA polymerase I general transcription initiation factor activity"/>
    <property type="evidence" value="ECO:0007669"/>
    <property type="project" value="InterPro"/>
</dbReference>